<comment type="caution">
    <text evidence="3">The sequence shown here is derived from an EMBL/GenBank/DDBJ whole genome shotgun (WGS) entry which is preliminary data.</text>
</comment>
<protein>
    <submittedName>
        <fullName evidence="3">Tripartite tricarboxylate transporter substrate binding protein</fullName>
    </submittedName>
</protein>
<evidence type="ECO:0000313" key="4">
    <source>
        <dbReference type="EMBL" id="NKE17585.1"/>
    </source>
</evidence>
<dbReference type="Gene3D" id="3.40.190.150">
    <property type="entry name" value="Bordetella uptake gene, domain 1"/>
    <property type="match status" value="1"/>
</dbReference>
<keyword evidence="2" id="KW-0732">Signal</keyword>
<comment type="similarity">
    <text evidence="1">Belongs to the UPF0065 (bug) family.</text>
</comment>
<reference evidence="3" key="1">
    <citation type="submission" date="2020-01" db="EMBL/GenBank/DDBJ databases">
        <authorList>
            <person name="Rat A."/>
        </authorList>
    </citation>
    <scope>NUCLEOTIDE SEQUENCE</scope>
    <source>
        <strain evidence="3">LMG 31161</strain>
    </source>
</reference>
<feature type="signal peptide" evidence="2">
    <location>
        <begin position="1"/>
        <end position="21"/>
    </location>
</feature>
<dbReference type="PANTHER" id="PTHR42928">
    <property type="entry name" value="TRICARBOXYLATE-BINDING PROTEIN"/>
    <property type="match status" value="1"/>
</dbReference>
<dbReference type="InterPro" id="IPR042100">
    <property type="entry name" value="Bug_dom1"/>
</dbReference>
<evidence type="ECO:0000313" key="3">
    <source>
        <dbReference type="EMBL" id="MBR0658396.1"/>
    </source>
</evidence>
<dbReference type="SUPFAM" id="SSF53850">
    <property type="entry name" value="Periplasmic binding protein-like II"/>
    <property type="match status" value="1"/>
</dbReference>
<organism evidence="3 6">
    <name type="scientific">Neoroseomonas oryzicola</name>
    <dbReference type="NCBI Taxonomy" id="535904"/>
    <lineage>
        <taxon>Bacteria</taxon>
        <taxon>Pseudomonadati</taxon>
        <taxon>Pseudomonadota</taxon>
        <taxon>Alphaproteobacteria</taxon>
        <taxon>Acetobacterales</taxon>
        <taxon>Acetobacteraceae</taxon>
        <taxon>Neoroseomonas</taxon>
    </lineage>
</organism>
<dbReference type="PANTHER" id="PTHR42928:SF5">
    <property type="entry name" value="BLR1237 PROTEIN"/>
    <property type="match status" value="1"/>
</dbReference>
<dbReference type="Pfam" id="PF03401">
    <property type="entry name" value="TctC"/>
    <property type="match status" value="1"/>
</dbReference>
<dbReference type="PIRSF" id="PIRSF017082">
    <property type="entry name" value="YflP"/>
    <property type="match status" value="1"/>
</dbReference>
<evidence type="ECO:0000313" key="6">
    <source>
        <dbReference type="Proteomes" id="UP001138708"/>
    </source>
</evidence>
<dbReference type="Gene3D" id="3.40.190.10">
    <property type="entry name" value="Periplasmic binding protein-like II"/>
    <property type="match status" value="1"/>
</dbReference>
<reference evidence="4 5" key="2">
    <citation type="submission" date="2020-02" db="EMBL/GenBank/DDBJ databases">
        <authorList>
            <person name="Sun Q."/>
            <person name="Inoue M."/>
        </authorList>
    </citation>
    <scope>NUCLEOTIDE SEQUENCE [LARGE SCALE GENOMIC DNA]</scope>
    <source>
        <strain evidence="4 5">KCTC 22478</strain>
    </source>
</reference>
<sequence>MIARRLLLGGAALALPGIARAQSWAPQRPIRMIVPFAPAGILDQLARLLAEPMGQRLGQPIVVENRPGAGGNVGTALAARARGDAHVILVGSTGPLAVSPITEAQLGYDPQADLIPITLLNATPLVLVVRAQSPHRDVASLVAALKAEGREVLYPTPGVGSPQLLAQEAFRQAAGFAAAPVHYPGSAPAIMGLIAGEFPFTIENLVLVAPHVSGGALRALAVTSLTRAPMMPTVPTMVEQGFPGFSAGGWYGLLSPAGVPEEAVMAINRAAVAALAEPNVATRISAMGGPPIGSTPSEFQAHIRAETERWRGVLARAAPAAATR</sequence>
<accession>A0A9X9WDI6</accession>
<evidence type="ECO:0000256" key="2">
    <source>
        <dbReference type="SAM" id="SignalP"/>
    </source>
</evidence>
<dbReference type="AlphaFoldDB" id="A0A9X9WDI6"/>
<keyword evidence="5" id="KW-1185">Reference proteome</keyword>
<reference evidence="3" key="3">
    <citation type="journal article" date="2021" name="Syst. Appl. Microbiol.">
        <title>Roseomonas hellenica sp. nov., isolated from roots of wild-growing Alkanna tinctoria.</title>
        <authorList>
            <person name="Rat A."/>
            <person name="Naranjo H.D."/>
            <person name="Lebbe L."/>
            <person name="Cnockaert M."/>
            <person name="Krigas N."/>
            <person name="Grigoriadou K."/>
            <person name="Maloupa E."/>
            <person name="Willems A."/>
        </authorList>
    </citation>
    <scope>NUCLEOTIDE SEQUENCE</scope>
    <source>
        <strain evidence="3">LMG 31161</strain>
    </source>
</reference>
<dbReference type="Proteomes" id="UP001138708">
    <property type="component" value="Unassembled WGS sequence"/>
</dbReference>
<proteinExistence type="inferred from homology"/>
<dbReference type="InterPro" id="IPR005064">
    <property type="entry name" value="BUG"/>
</dbReference>
<gene>
    <name evidence="4" type="ORF">GWK15_11580</name>
    <name evidence="3" type="ORF">GXW75_03975</name>
</gene>
<evidence type="ECO:0000313" key="5">
    <source>
        <dbReference type="Proteomes" id="UP000746741"/>
    </source>
</evidence>
<dbReference type="EMBL" id="JAAVUP010000003">
    <property type="protein sequence ID" value="NKE17585.1"/>
    <property type="molecule type" value="Genomic_DNA"/>
</dbReference>
<name>A0A9X9WDI6_9PROT</name>
<evidence type="ECO:0000256" key="1">
    <source>
        <dbReference type="ARBA" id="ARBA00006987"/>
    </source>
</evidence>
<feature type="chain" id="PRO_5040825832" evidence="2">
    <location>
        <begin position="22"/>
        <end position="324"/>
    </location>
</feature>
<dbReference type="EMBL" id="JAAEDK010000007">
    <property type="protein sequence ID" value="MBR0658396.1"/>
    <property type="molecule type" value="Genomic_DNA"/>
</dbReference>
<dbReference type="CDD" id="cd07012">
    <property type="entry name" value="PBP2_Bug_TTT"/>
    <property type="match status" value="1"/>
</dbReference>
<dbReference type="Proteomes" id="UP000746741">
    <property type="component" value="Unassembled WGS sequence"/>
</dbReference>
<dbReference type="RefSeq" id="WP_168041499.1">
    <property type="nucleotide sequence ID" value="NZ_JAAEDK010000007.1"/>
</dbReference>